<protein>
    <submittedName>
        <fullName evidence="2">DUF2635 domain-containing protein</fullName>
    </submittedName>
</protein>
<comment type="caution">
    <text evidence="2">The sequence shown here is derived from an EMBL/GenBank/DDBJ whole genome shotgun (WGS) entry which is preliminary data.</text>
</comment>
<sequence length="61" mass="6737">MFVKPKDGRSVHDPARGDLLPADGRNVIQSGYWQRRIDAGDVDVVDRSAVNTKKSEVKNGD</sequence>
<keyword evidence="3" id="KW-1185">Reference proteome</keyword>
<reference evidence="2 3" key="1">
    <citation type="submission" date="2023-10" db="EMBL/GenBank/DDBJ databases">
        <title>Clonality and diversity in the soft rot Dickeya solani phytopathogen.</title>
        <authorList>
            <person name="Pedron J."/>
            <person name="Van Gijisegem F."/>
            <person name="Portier P."/>
            <person name="Taghouti G."/>
        </authorList>
    </citation>
    <scope>NUCLEOTIDE SEQUENCE [LARGE SCALE GENOMIC DNA]</scope>
    <source>
        <strain evidence="2 3">FVG2-MFV017-A9</strain>
    </source>
</reference>
<dbReference type="InterPro" id="IPR024400">
    <property type="entry name" value="DUF2635"/>
</dbReference>
<name>A0ABU4EIU7_9GAMM</name>
<evidence type="ECO:0000313" key="3">
    <source>
        <dbReference type="Proteomes" id="UP001187868"/>
    </source>
</evidence>
<feature type="region of interest" description="Disordered" evidence="1">
    <location>
        <begin position="1"/>
        <end position="23"/>
    </location>
</feature>
<proteinExistence type="predicted"/>
<dbReference type="RefSeq" id="WP_057083764.1">
    <property type="nucleotide sequence ID" value="NZ_CP104920.1"/>
</dbReference>
<evidence type="ECO:0000256" key="1">
    <source>
        <dbReference type="SAM" id="MobiDB-lite"/>
    </source>
</evidence>
<accession>A0ABU4EIU7</accession>
<organism evidence="2 3">
    <name type="scientific">Dickeya solani</name>
    <dbReference type="NCBI Taxonomy" id="1089444"/>
    <lineage>
        <taxon>Bacteria</taxon>
        <taxon>Pseudomonadati</taxon>
        <taxon>Pseudomonadota</taxon>
        <taxon>Gammaproteobacteria</taxon>
        <taxon>Enterobacterales</taxon>
        <taxon>Pectobacteriaceae</taxon>
        <taxon>Dickeya</taxon>
    </lineage>
</organism>
<dbReference type="Pfam" id="PF10948">
    <property type="entry name" value="DUF2635"/>
    <property type="match status" value="1"/>
</dbReference>
<evidence type="ECO:0000313" key="2">
    <source>
        <dbReference type="EMBL" id="MDV7043425.1"/>
    </source>
</evidence>
<dbReference type="EMBL" id="JAWLLM010000016">
    <property type="protein sequence ID" value="MDV7043425.1"/>
    <property type="molecule type" value="Genomic_DNA"/>
</dbReference>
<feature type="compositionally biased region" description="Basic and acidic residues" evidence="1">
    <location>
        <begin position="1"/>
        <end position="16"/>
    </location>
</feature>
<gene>
    <name evidence="2" type="ORF">RUJ08_14955</name>
</gene>
<dbReference type="Proteomes" id="UP001187868">
    <property type="component" value="Unassembled WGS sequence"/>
</dbReference>